<reference evidence="2 3" key="1">
    <citation type="journal article" date="2018" name="PLoS ONE">
        <title>The draft genome of Kipferlia bialata reveals reductive genome evolution in fornicate parasites.</title>
        <authorList>
            <person name="Tanifuji G."/>
            <person name="Takabayashi S."/>
            <person name="Kume K."/>
            <person name="Takagi M."/>
            <person name="Nakayama T."/>
            <person name="Kamikawa R."/>
            <person name="Inagaki Y."/>
            <person name="Hashimoto T."/>
        </authorList>
    </citation>
    <scope>NUCLEOTIDE SEQUENCE [LARGE SCALE GENOMIC DNA]</scope>
    <source>
        <strain evidence="2">NY0173</strain>
    </source>
</reference>
<dbReference type="InterPro" id="IPR028889">
    <property type="entry name" value="USP"/>
</dbReference>
<protein>
    <recommendedName>
        <fullName evidence="1">USP domain-containing protein</fullName>
    </recommendedName>
</protein>
<evidence type="ECO:0000259" key="1">
    <source>
        <dbReference type="PROSITE" id="PS50235"/>
    </source>
</evidence>
<proteinExistence type="predicted"/>
<dbReference type="EMBL" id="BDIP01000152">
    <property type="protein sequence ID" value="GCA62086.1"/>
    <property type="molecule type" value="Genomic_DNA"/>
</dbReference>
<dbReference type="GO" id="GO:0004843">
    <property type="term" value="F:cysteine-type deubiquitinase activity"/>
    <property type="evidence" value="ECO:0007669"/>
    <property type="project" value="InterPro"/>
</dbReference>
<evidence type="ECO:0000313" key="3">
    <source>
        <dbReference type="Proteomes" id="UP000265618"/>
    </source>
</evidence>
<dbReference type="OrthoDB" id="2248014at2759"/>
<dbReference type="Proteomes" id="UP000265618">
    <property type="component" value="Unassembled WGS sequence"/>
</dbReference>
<dbReference type="Pfam" id="PF00443">
    <property type="entry name" value="UCH"/>
    <property type="match status" value="1"/>
</dbReference>
<dbReference type="AlphaFoldDB" id="A0A391NNZ0"/>
<organism evidence="2 3">
    <name type="scientific">Kipferlia bialata</name>
    <dbReference type="NCBI Taxonomy" id="797122"/>
    <lineage>
        <taxon>Eukaryota</taxon>
        <taxon>Metamonada</taxon>
        <taxon>Carpediemonas-like organisms</taxon>
        <taxon>Kipferlia</taxon>
    </lineage>
</organism>
<sequence>EVRGRRLGGKSVIVHVVRDYAENSDSETGDTFVPTHRIRIAGTVYTLSAAVVHLGVDNDGHYVTYRRVPQVSTSAENATEADARWCLCNDTKVTSVSMLPEIPLRYQLLLYCKE</sequence>
<comment type="caution">
    <text evidence="2">The sequence shown here is derived from an EMBL/GenBank/DDBJ whole genome shotgun (WGS) entry which is preliminary data.</text>
</comment>
<keyword evidence="3" id="KW-1185">Reference proteome</keyword>
<dbReference type="CDD" id="cd02257">
    <property type="entry name" value="Peptidase_C19"/>
    <property type="match status" value="1"/>
</dbReference>
<dbReference type="SUPFAM" id="SSF54001">
    <property type="entry name" value="Cysteine proteinases"/>
    <property type="match status" value="1"/>
</dbReference>
<accession>A0A391NNZ0</accession>
<dbReference type="InterPro" id="IPR038765">
    <property type="entry name" value="Papain-like_cys_pep_sf"/>
</dbReference>
<name>A0A391NNZ0_9EUKA</name>
<dbReference type="Gene3D" id="3.90.70.10">
    <property type="entry name" value="Cysteine proteinases"/>
    <property type="match status" value="1"/>
</dbReference>
<feature type="domain" description="USP" evidence="1">
    <location>
        <begin position="1"/>
        <end position="114"/>
    </location>
</feature>
<dbReference type="GO" id="GO:0016579">
    <property type="term" value="P:protein deubiquitination"/>
    <property type="evidence" value="ECO:0007669"/>
    <property type="project" value="InterPro"/>
</dbReference>
<feature type="non-terminal residue" evidence="2">
    <location>
        <position position="1"/>
    </location>
</feature>
<evidence type="ECO:0000313" key="2">
    <source>
        <dbReference type="EMBL" id="GCA62086.1"/>
    </source>
</evidence>
<dbReference type="PROSITE" id="PS50235">
    <property type="entry name" value="USP_3"/>
    <property type="match status" value="1"/>
</dbReference>
<dbReference type="InterPro" id="IPR001394">
    <property type="entry name" value="Peptidase_C19_UCH"/>
</dbReference>
<gene>
    <name evidence="2" type="ORF">KIPB_001134</name>
</gene>